<dbReference type="Proteomes" id="UP000198972">
    <property type="component" value="Unassembled WGS sequence"/>
</dbReference>
<keyword evidence="2" id="KW-1185">Reference proteome</keyword>
<protein>
    <submittedName>
        <fullName evidence="1">Uncharacterized protein</fullName>
    </submittedName>
</protein>
<reference evidence="1 2" key="1">
    <citation type="submission" date="2016-10" db="EMBL/GenBank/DDBJ databases">
        <authorList>
            <person name="de Groot N.N."/>
        </authorList>
    </citation>
    <scope>NUCLEOTIDE SEQUENCE [LARGE SCALE GENOMIC DNA]</scope>
    <source>
        <strain evidence="1 2">DSM 28129</strain>
    </source>
</reference>
<dbReference type="AlphaFoldDB" id="A0A1G7R0E3"/>
<evidence type="ECO:0000313" key="1">
    <source>
        <dbReference type="EMBL" id="SDG03410.1"/>
    </source>
</evidence>
<dbReference type="STRING" id="670482.SAMN04488542_12413"/>
<name>A0A1G7R0E3_9BACL</name>
<gene>
    <name evidence="1" type="ORF">SAMN04488542_12413</name>
</gene>
<proteinExistence type="predicted"/>
<accession>A0A1G7R0E3</accession>
<organism evidence="1 2">
    <name type="scientific">Fontibacillus panacisegetis</name>
    <dbReference type="NCBI Taxonomy" id="670482"/>
    <lineage>
        <taxon>Bacteria</taxon>
        <taxon>Bacillati</taxon>
        <taxon>Bacillota</taxon>
        <taxon>Bacilli</taxon>
        <taxon>Bacillales</taxon>
        <taxon>Paenibacillaceae</taxon>
        <taxon>Fontibacillus</taxon>
    </lineage>
</organism>
<dbReference type="EMBL" id="FNBG01000024">
    <property type="protein sequence ID" value="SDG03410.1"/>
    <property type="molecule type" value="Genomic_DNA"/>
</dbReference>
<sequence length="81" mass="9443">MTEMKTIQKMCLEELTADIVSMEIVATEFEYEMQGLRLSKTTTTENSNQAMGQHQLRLQKRFAMPITTAERLFLKRMPLTK</sequence>
<dbReference type="RefSeq" id="WP_091233728.1">
    <property type="nucleotide sequence ID" value="NZ_FNBG01000024.1"/>
</dbReference>
<evidence type="ECO:0000313" key="2">
    <source>
        <dbReference type="Proteomes" id="UP000198972"/>
    </source>
</evidence>